<protein>
    <submittedName>
        <fullName evidence="1">Putative ovule protein</fullName>
    </submittedName>
</protein>
<organism evidence="1">
    <name type="scientific">Solanum chacoense</name>
    <name type="common">Chaco potato</name>
    <dbReference type="NCBI Taxonomy" id="4108"/>
    <lineage>
        <taxon>Eukaryota</taxon>
        <taxon>Viridiplantae</taxon>
        <taxon>Streptophyta</taxon>
        <taxon>Embryophyta</taxon>
        <taxon>Tracheophyta</taxon>
        <taxon>Spermatophyta</taxon>
        <taxon>Magnoliopsida</taxon>
        <taxon>eudicotyledons</taxon>
        <taxon>Gunneridae</taxon>
        <taxon>Pentapetalae</taxon>
        <taxon>asterids</taxon>
        <taxon>lamiids</taxon>
        <taxon>Solanales</taxon>
        <taxon>Solanaceae</taxon>
        <taxon>Solanoideae</taxon>
        <taxon>Solaneae</taxon>
        <taxon>Solanum</taxon>
    </lineage>
</organism>
<evidence type="ECO:0000313" key="1">
    <source>
        <dbReference type="EMBL" id="JAP07796.1"/>
    </source>
</evidence>
<dbReference type="EMBL" id="GEDG01038041">
    <property type="protein sequence ID" value="JAP07796.1"/>
    <property type="molecule type" value="Transcribed_RNA"/>
</dbReference>
<dbReference type="AlphaFoldDB" id="A0A0V0GHW6"/>
<sequence length="62" mass="6965">MSSHGISVFLICSYLLKIPSTTYRNIEHPLPLIREKQDFILVQAGATPNMASQKLNIDYLSS</sequence>
<proteinExistence type="predicted"/>
<reference evidence="1" key="1">
    <citation type="submission" date="2015-12" db="EMBL/GenBank/DDBJ databases">
        <title>Gene expression during late stages of embryo sac development: a critical building block for successful pollen-pistil interactions.</title>
        <authorList>
            <person name="Liu Y."/>
            <person name="Joly V."/>
            <person name="Sabar M."/>
            <person name="Matton D.P."/>
        </authorList>
    </citation>
    <scope>NUCLEOTIDE SEQUENCE</scope>
</reference>
<name>A0A0V0GHW6_SOLCH</name>
<accession>A0A0V0GHW6</accession>